<dbReference type="STRING" id="1798704.A3J93_00220"/>
<sequence>MPLPKLKKVRDVYLDHAATTYVIPAVAKAMAPYIETNYANPSSLYRLGRINNGAINDARRTIAQGLGTMPDTIVFTAGGTESDNLAIFGVAKANADRGKHIVSIGIEHHAVLHSLRELKKDGYEITFVPVDGEGIVKVEDIVAAIRPDTILITVMFANNEVGTIEPIADIGRAILKYRQTNKTIYPYFHSDACQAAGYLDLDVEKLHVDLLTINGGKIYGPKGVGALYIRRGVKIRPMIWGGGQERAMRSGTENISGIVGFAKAFELAQTSREKEWKRVLEIAKYLWERVQKEIPKVRLNGPPFGVNRLPNNVNITFMDVEGEAMLLYLDEYGIMASTGSACTSTSLEPSHVITGMGLPYEYAHGSMRFTFGKRNTKADVDYLMKVFPEIVRVLREISPVVLEEGKKHAKIHQR</sequence>
<evidence type="ECO:0000256" key="2">
    <source>
        <dbReference type="ARBA" id="ARBA00006490"/>
    </source>
</evidence>
<evidence type="ECO:0000256" key="8">
    <source>
        <dbReference type="ARBA" id="ARBA00050776"/>
    </source>
</evidence>
<protein>
    <recommendedName>
        <fullName evidence="9">Aminotransferase class V domain-containing protein</fullName>
    </recommendedName>
</protein>
<evidence type="ECO:0000256" key="6">
    <source>
        <dbReference type="ARBA" id="ARBA00023004"/>
    </source>
</evidence>
<dbReference type="GO" id="GO:0046872">
    <property type="term" value="F:metal ion binding"/>
    <property type="evidence" value="ECO:0007669"/>
    <property type="project" value="UniProtKB-KW"/>
</dbReference>
<dbReference type="InterPro" id="IPR015424">
    <property type="entry name" value="PyrdxlP-dep_Trfase"/>
</dbReference>
<evidence type="ECO:0000313" key="11">
    <source>
        <dbReference type="Proteomes" id="UP000177907"/>
    </source>
</evidence>
<dbReference type="EMBL" id="MFQZ01000005">
    <property type="protein sequence ID" value="OGH88154.1"/>
    <property type="molecule type" value="Genomic_DNA"/>
</dbReference>
<dbReference type="InterPro" id="IPR015421">
    <property type="entry name" value="PyrdxlP-dep_Trfase_major"/>
</dbReference>
<evidence type="ECO:0000256" key="5">
    <source>
        <dbReference type="ARBA" id="ARBA00022898"/>
    </source>
</evidence>
<feature type="domain" description="Aminotransferase class V" evidence="9">
    <location>
        <begin position="12"/>
        <end position="383"/>
    </location>
</feature>
<evidence type="ECO:0000256" key="4">
    <source>
        <dbReference type="ARBA" id="ARBA00022723"/>
    </source>
</evidence>
<name>A0A1F6NWY5_9BACT</name>
<keyword evidence="4" id="KW-0479">Metal-binding</keyword>
<dbReference type="PIRSF" id="PIRSF005572">
    <property type="entry name" value="NifS"/>
    <property type="match status" value="1"/>
</dbReference>
<evidence type="ECO:0000259" key="9">
    <source>
        <dbReference type="Pfam" id="PF00266"/>
    </source>
</evidence>
<keyword evidence="7" id="KW-0411">Iron-sulfur</keyword>
<dbReference type="Gene3D" id="1.10.260.50">
    <property type="match status" value="1"/>
</dbReference>
<dbReference type="FunFam" id="3.40.640.10:FF:000084">
    <property type="entry name" value="IscS-like cysteine desulfurase"/>
    <property type="match status" value="1"/>
</dbReference>
<dbReference type="InterPro" id="IPR000192">
    <property type="entry name" value="Aminotrans_V_dom"/>
</dbReference>
<dbReference type="GO" id="GO:0051536">
    <property type="term" value="F:iron-sulfur cluster binding"/>
    <property type="evidence" value="ECO:0007669"/>
    <property type="project" value="UniProtKB-KW"/>
</dbReference>
<keyword evidence="3" id="KW-0808">Transferase</keyword>
<dbReference type="Pfam" id="PF00266">
    <property type="entry name" value="Aminotran_5"/>
    <property type="match status" value="1"/>
</dbReference>
<organism evidence="10 11">
    <name type="scientific">Candidatus Magasanikbacteria bacterium RIFOXYC2_FULL_42_28</name>
    <dbReference type="NCBI Taxonomy" id="1798704"/>
    <lineage>
        <taxon>Bacteria</taxon>
        <taxon>Candidatus Magasanikiibacteriota</taxon>
    </lineage>
</organism>
<dbReference type="PANTHER" id="PTHR11601:SF34">
    <property type="entry name" value="CYSTEINE DESULFURASE"/>
    <property type="match status" value="1"/>
</dbReference>
<dbReference type="PANTHER" id="PTHR11601">
    <property type="entry name" value="CYSTEINE DESULFURYLASE FAMILY MEMBER"/>
    <property type="match status" value="1"/>
</dbReference>
<comment type="caution">
    <text evidence="10">The sequence shown here is derived from an EMBL/GenBank/DDBJ whole genome shotgun (WGS) entry which is preliminary data.</text>
</comment>
<evidence type="ECO:0000256" key="3">
    <source>
        <dbReference type="ARBA" id="ARBA00022679"/>
    </source>
</evidence>
<dbReference type="SUPFAM" id="SSF53383">
    <property type="entry name" value="PLP-dependent transferases"/>
    <property type="match status" value="1"/>
</dbReference>
<dbReference type="Gene3D" id="3.40.640.10">
    <property type="entry name" value="Type I PLP-dependent aspartate aminotransferase-like (Major domain)"/>
    <property type="match status" value="1"/>
</dbReference>
<evidence type="ECO:0000313" key="10">
    <source>
        <dbReference type="EMBL" id="OGH88154.1"/>
    </source>
</evidence>
<comment type="cofactor">
    <cofactor evidence="1">
        <name>pyridoxal 5'-phosphate</name>
        <dbReference type="ChEBI" id="CHEBI:597326"/>
    </cofactor>
</comment>
<reference evidence="10 11" key="1">
    <citation type="journal article" date="2016" name="Nat. Commun.">
        <title>Thousands of microbial genomes shed light on interconnected biogeochemical processes in an aquifer system.</title>
        <authorList>
            <person name="Anantharaman K."/>
            <person name="Brown C.T."/>
            <person name="Hug L.A."/>
            <person name="Sharon I."/>
            <person name="Castelle C.J."/>
            <person name="Probst A.J."/>
            <person name="Thomas B.C."/>
            <person name="Singh A."/>
            <person name="Wilkins M.J."/>
            <person name="Karaoz U."/>
            <person name="Brodie E.L."/>
            <person name="Williams K.H."/>
            <person name="Hubbard S.S."/>
            <person name="Banfield J.F."/>
        </authorList>
    </citation>
    <scope>NUCLEOTIDE SEQUENCE [LARGE SCALE GENOMIC DNA]</scope>
</reference>
<proteinExistence type="inferred from homology"/>
<evidence type="ECO:0000256" key="1">
    <source>
        <dbReference type="ARBA" id="ARBA00001933"/>
    </source>
</evidence>
<dbReference type="AlphaFoldDB" id="A0A1F6NWY5"/>
<dbReference type="GO" id="GO:0031071">
    <property type="term" value="F:cysteine desulfurase activity"/>
    <property type="evidence" value="ECO:0007669"/>
    <property type="project" value="UniProtKB-EC"/>
</dbReference>
<comment type="similarity">
    <text evidence="2">Belongs to the class-V pyridoxal-phosphate-dependent aminotransferase family. NifS/IscS subfamily.</text>
</comment>
<evidence type="ECO:0000256" key="7">
    <source>
        <dbReference type="ARBA" id="ARBA00023014"/>
    </source>
</evidence>
<comment type="catalytic activity">
    <reaction evidence="8">
        <text>(sulfur carrier)-H + L-cysteine = (sulfur carrier)-SH + L-alanine</text>
        <dbReference type="Rhea" id="RHEA:43892"/>
        <dbReference type="Rhea" id="RHEA-COMP:14737"/>
        <dbReference type="Rhea" id="RHEA-COMP:14739"/>
        <dbReference type="ChEBI" id="CHEBI:29917"/>
        <dbReference type="ChEBI" id="CHEBI:35235"/>
        <dbReference type="ChEBI" id="CHEBI:57972"/>
        <dbReference type="ChEBI" id="CHEBI:64428"/>
        <dbReference type="EC" id="2.8.1.7"/>
    </reaction>
</comment>
<gene>
    <name evidence="10" type="ORF">A3J93_00220</name>
</gene>
<keyword evidence="5" id="KW-0663">Pyridoxal phosphate</keyword>
<keyword evidence="6" id="KW-0408">Iron</keyword>
<accession>A0A1F6NWY5</accession>
<dbReference type="Proteomes" id="UP000177907">
    <property type="component" value="Unassembled WGS sequence"/>
</dbReference>
<dbReference type="Gene3D" id="3.90.1150.10">
    <property type="entry name" value="Aspartate Aminotransferase, domain 1"/>
    <property type="match status" value="1"/>
</dbReference>
<dbReference type="InterPro" id="IPR016454">
    <property type="entry name" value="Cysteine_dSase"/>
</dbReference>
<dbReference type="InterPro" id="IPR015422">
    <property type="entry name" value="PyrdxlP-dep_Trfase_small"/>
</dbReference>